<keyword evidence="2" id="KW-0808">Transferase</keyword>
<keyword evidence="5" id="KW-0012">Acyltransferase</keyword>
<organism evidence="8">
    <name type="scientific">marine metagenome</name>
    <dbReference type="NCBI Taxonomy" id="408172"/>
    <lineage>
        <taxon>unclassified sequences</taxon>
        <taxon>metagenomes</taxon>
        <taxon>ecological metagenomes</taxon>
    </lineage>
</organism>
<evidence type="ECO:0000256" key="5">
    <source>
        <dbReference type="ARBA" id="ARBA00023315"/>
    </source>
</evidence>
<dbReference type="AlphaFoldDB" id="A0A382YYW3"/>
<evidence type="ECO:0000313" key="8">
    <source>
        <dbReference type="EMBL" id="SVD88331.1"/>
    </source>
</evidence>
<name>A0A382YYW3_9ZZZZ</name>
<dbReference type="PANTHER" id="PTHR11735">
    <property type="entry name" value="TRNA N6-ADENOSINE THREONYLCARBAMOYLTRANSFERASE"/>
    <property type="match status" value="1"/>
</dbReference>
<dbReference type="InterPro" id="IPR000905">
    <property type="entry name" value="Gcp-like_dom"/>
</dbReference>
<dbReference type="InterPro" id="IPR043129">
    <property type="entry name" value="ATPase_NBD"/>
</dbReference>
<dbReference type="SUPFAM" id="SSF53067">
    <property type="entry name" value="Actin-like ATPase domain"/>
    <property type="match status" value="1"/>
</dbReference>
<dbReference type="Gene3D" id="3.30.420.40">
    <property type="match status" value="1"/>
</dbReference>
<evidence type="ECO:0000256" key="2">
    <source>
        <dbReference type="ARBA" id="ARBA00022679"/>
    </source>
</evidence>
<dbReference type="EC" id="2.3.1.234" evidence="1"/>
<evidence type="ECO:0000256" key="4">
    <source>
        <dbReference type="ARBA" id="ARBA00022723"/>
    </source>
</evidence>
<sequence>MHSQVAEHVQYGGVVPDVAVREHLTHFFPLLDEAEKTAKLRDEVEGIAVTCGPGLAGCLAVGLSLAKTLALLWEVPLVGVNHLRGHAFSPFLALFDG</sequence>
<dbReference type="GO" id="GO:0046872">
    <property type="term" value="F:metal ion binding"/>
    <property type="evidence" value="ECO:0007669"/>
    <property type="project" value="UniProtKB-KW"/>
</dbReference>
<reference evidence="8" key="1">
    <citation type="submission" date="2018-05" db="EMBL/GenBank/DDBJ databases">
        <authorList>
            <person name="Lanie J.A."/>
            <person name="Ng W.-L."/>
            <person name="Kazmierczak K.M."/>
            <person name="Andrzejewski T.M."/>
            <person name="Davidsen T.M."/>
            <person name="Wayne K.J."/>
            <person name="Tettelin H."/>
            <person name="Glass J.I."/>
            <person name="Rusch D."/>
            <person name="Podicherti R."/>
            <person name="Tsui H.-C.T."/>
            <person name="Winkler M.E."/>
        </authorList>
    </citation>
    <scope>NUCLEOTIDE SEQUENCE</scope>
</reference>
<feature type="domain" description="Gcp-like" evidence="7">
    <location>
        <begin position="2"/>
        <end position="92"/>
    </location>
</feature>
<protein>
    <recommendedName>
        <fullName evidence="1">N(6)-L-threonylcarbamoyladenine synthase</fullName>
        <ecNumber evidence="1">2.3.1.234</ecNumber>
    </recommendedName>
</protein>
<evidence type="ECO:0000256" key="6">
    <source>
        <dbReference type="ARBA" id="ARBA00048117"/>
    </source>
</evidence>
<proteinExistence type="predicted"/>
<dbReference type="InterPro" id="IPR017861">
    <property type="entry name" value="KAE1/TsaD"/>
</dbReference>
<keyword evidence="3" id="KW-0819">tRNA processing</keyword>
<gene>
    <name evidence="8" type="ORF">METZ01_LOCUS441185</name>
</gene>
<accession>A0A382YYW3</accession>
<dbReference type="GO" id="GO:0008033">
    <property type="term" value="P:tRNA processing"/>
    <property type="evidence" value="ECO:0007669"/>
    <property type="project" value="UniProtKB-KW"/>
</dbReference>
<dbReference type="Pfam" id="PF00814">
    <property type="entry name" value="TsaD"/>
    <property type="match status" value="1"/>
</dbReference>
<dbReference type="PRINTS" id="PR00789">
    <property type="entry name" value="OSIALOPTASE"/>
</dbReference>
<comment type="catalytic activity">
    <reaction evidence="6">
        <text>L-threonylcarbamoyladenylate + adenosine(37) in tRNA = N(6)-L-threonylcarbamoyladenosine(37) in tRNA + AMP + H(+)</text>
        <dbReference type="Rhea" id="RHEA:37059"/>
        <dbReference type="Rhea" id="RHEA-COMP:10162"/>
        <dbReference type="Rhea" id="RHEA-COMP:10163"/>
        <dbReference type="ChEBI" id="CHEBI:15378"/>
        <dbReference type="ChEBI" id="CHEBI:73682"/>
        <dbReference type="ChEBI" id="CHEBI:74411"/>
        <dbReference type="ChEBI" id="CHEBI:74418"/>
        <dbReference type="ChEBI" id="CHEBI:456215"/>
        <dbReference type="EC" id="2.3.1.234"/>
    </reaction>
</comment>
<keyword evidence="4" id="KW-0479">Metal-binding</keyword>
<dbReference type="EMBL" id="UINC01179583">
    <property type="protein sequence ID" value="SVD88331.1"/>
    <property type="molecule type" value="Genomic_DNA"/>
</dbReference>
<evidence type="ECO:0000256" key="3">
    <source>
        <dbReference type="ARBA" id="ARBA00022694"/>
    </source>
</evidence>
<evidence type="ECO:0000256" key="1">
    <source>
        <dbReference type="ARBA" id="ARBA00012156"/>
    </source>
</evidence>
<dbReference type="PANTHER" id="PTHR11735:SF6">
    <property type="entry name" value="TRNA N6-ADENOSINE THREONYLCARBAMOYLTRANSFERASE, MITOCHONDRIAL"/>
    <property type="match status" value="1"/>
</dbReference>
<evidence type="ECO:0000259" key="7">
    <source>
        <dbReference type="Pfam" id="PF00814"/>
    </source>
</evidence>
<feature type="non-terminal residue" evidence="8">
    <location>
        <position position="97"/>
    </location>
</feature>
<dbReference type="GO" id="GO:0061711">
    <property type="term" value="F:tRNA N(6)-L-threonylcarbamoyladenine synthase activity"/>
    <property type="evidence" value="ECO:0007669"/>
    <property type="project" value="UniProtKB-EC"/>
</dbReference>